<protein>
    <submittedName>
        <fullName evidence="6">Transcriptional regulator</fullName>
    </submittedName>
</protein>
<dbReference type="SUPFAM" id="SSF46785">
    <property type="entry name" value="Winged helix' DNA-binding domain"/>
    <property type="match status" value="1"/>
</dbReference>
<dbReference type="GO" id="GO:0003700">
    <property type="term" value="F:DNA-binding transcription factor activity"/>
    <property type="evidence" value="ECO:0007669"/>
    <property type="project" value="TreeGrafter"/>
</dbReference>
<dbReference type="PROSITE" id="PS51063">
    <property type="entry name" value="HTH_CRP_2"/>
    <property type="match status" value="1"/>
</dbReference>
<dbReference type="RefSeq" id="WP_073123779.1">
    <property type="nucleotide sequence ID" value="NZ_FRAA01000006.1"/>
</dbReference>
<keyword evidence="3" id="KW-0804">Transcription</keyword>
<dbReference type="PRINTS" id="PR00034">
    <property type="entry name" value="HTHCRP"/>
</dbReference>
<evidence type="ECO:0000256" key="3">
    <source>
        <dbReference type="ARBA" id="ARBA00023163"/>
    </source>
</evidence>
<dbReference type="InterPro" id="IPR036388">
    <property type="entry name" value="WH-like_DNA-bd_sf"/>
</dbReference>
<dbReference type="InterPro" id="IPR000595">
    <property type="entry name" value="cNMP-bd_dom"/>
</dbReference>
<evidence type="ECO:0000256" key="2">
    <source>
        <dbReference type="ARBA" id="ARBA00023125"/>
    </source>
</evidence>
<dbReference type="PANTHER" id="PTHR24567:SF26">
    <property type="entry name" value="REGULATORY PROTEIN YEIL"/>
    <property type="match status" value="1"/>
</dbReference>
<dbReference type="AlphaFoldDB" id="A0A1M6TM52"/>
<evidence type="ECO:0000313" key="6">
    <source>
        <dbReference type="EMBL" id="SHK58014.1"/>
    </source>
</evidence>
<dbReference type="SUPFAM" id="SSF51206">
    <property type="entry name" value="cAMP-binding domain-like"/>
    <property type="match status" value="1"/>
</dbReference>
<dbReference type="InterPro" id="IPR014710">
    <property type="entry name" value="RmlC-like_jellyroll"/>
</dbReference>
<dbReference type="Gene3D" id="2.60.120.10">
    <property type="entry name" value="Jelly Rolls"/>
    <property type="match status" value="1"/>
</dbReference>
<dbReference type="GO" id="GO:0005829">
    <property type="term" value="C:cytosol"/>
    <property type="evidence" value="ECO:0007669"/>
    <property type="project" value="TreeGrafter"/>
</dbReference>
<keyword evidence="2" id="KW-0238">DNA-binding</keyword>
<dbReference type="SMART" id="SM00419">
    <property type="entry name" value="HTH_CRP"/>
    <property type="match status" value="1"/>
</dbReference>
<keyword evidence="1" id="KW-0805">Transcription regulation</keyword>
<proteinExistence type="predicted"/>
<dbReference type="STRING" id="156994.SAMN04488028_10699"/>
<accession>A0A1M6TM52</accession>
<dbReference type="Gene3D" id="1.10.10.10">
    <property type="entry name" value="Winged helix-like DNA-binding domain superfamily/Winged helix DNA-binding domain"/>
    <property type="match status" value="1"/>
</dbReference>
<dbReference type="PROSITE" id="PS50042">
    <property type="entry name" value="CNMP_BINDING_3"/>
    <property type="match status" value="1"/>
</dbReference>
<dbReference type="Proteomes" id="UP000184474">
    <property type="component" value="Unassembled WGS sequence"/>
</dbReference>
<dbReference type="SMART" id="SM00100">
    <property type="entry name" value="cNMP"/>
    <property type="match status" value="1"/>
</dbReference>
<feature type="domain" description="Cyclic nucleotide-binding" evidence="4">
    <location>
        <begin position="25"/>
        <end position="136"/>
    </location>
</feature>
<evidence type="ECO:0000259" key="4">
    <source>
        <dbReference type="PROSITE" id="PS50042"/>
    </source>
</evidence>
<dbReference type="Pfam" id="PF00027">
    <property type="entry name" value="cNMP_binding"/>
    <property type="match status" value="1"/>
</dbReference>
<sequence length="235" mass="27055">MKNEPCKTCQNLDCIIKRNSYGEGIEDYLAQKHTIQCKKGQQFILEGAPVHGLYFVYNGKVKVAKTGFQGREQIVRFAKDGEIIGHRGFGIGQSYQINAVALEDTVLCNFTNDVLQDMLHKLPNLTYDFMMFYAEELNRSETKVRKFAQMTVREKVIDAFLYIYRKFGQSNDYLNIQLSRKEIADFAGTTDEQVIRVISSLKKENLLRASGKRLGIIDLDQLRKEISEHNFFLDS</sequence>
<dbReference type="GO" id="GO:0003677">
    <property type="term" value="F:DNA binding"/>
    <property type="evidence" value="ECO:0007669"/>
    <property type="project" value="UniProtKB-KW"/>
</dbReference>
<gene>
    <name evidence="6" type="ORF">SAMN04488028_10699</name>
</gene>
<evidence type="ECO:0000313" key="7">
    <source>
        <dbReference type="Proteomes" id="UP000184474"/>
    </source>
</evidence>
<dbReference type="PANTHER" id="PTHR24567">
    <property type="entry name" value="CRP FAMILY TRANSCRIPTIONAL REGULATORY PROTEIN"/>
    <property type="match status" value="1"/>
</dbReference>
<dbReference type="InterPro" id="IPR050397">
    <property type="entry name" value="Env_Response_Regulators"/>
</dbReference>
<dbReference type="InterPro" id="IPR012318">
    <property type="entry name" value="HTH_CRP"/>
</dbReference>
<reference evidence="7" key="1">
    <citation type="submission" date="2016-11" db="EMBL/GenBank/DDBJ databases">
        <authorList>
            <person name="Varghese N."/>
            <person name="Submissions S."/>
        </authorList>
    </citation>
    <scope>NUCLEOTIDE SEQUENCE [LARGE SCALE GENOMIC DNA]</scope>
    <source>
        <strain evidence="7">DSM 26134</strain>
    </source>
</reference>
<name>A0A1M6TM52_REIAG</name>
<keyword evidence="7" id="KW-1185">Reference proteome</keyword>
<organism evidence="6 7">
    <name type="scientific">Reichenbachiella agariperforans</name>
    <dbReference type="NCBI Taxonomy" id="156994"/>
    <lineage>
        <taxon>Bacteria</taxon>
        <taxon>Pseudomonadati</taxon>
        <taxon>Bacteroidota</taxon>
        <taxon>Cytophagia</taxon>
        <taxon>Cytophagales</taxon>
        <taxon>Reichenbachiellaceae</taxon>
        <taxon>Reichenbachiella</taxon>
    </lineage>
</organism>
<dbReference type="InterPro" id="IPR018490">
    <property type="entry name" value="cNMP-bd_dom_sf"/>
</dbReference>
<feature type="domain" description="HTH crp-type" evidence="5">
    <location>
        <begin position="150"/>
        <end position="220"/>
    </location>
</feature>
<evidence type="ECO:0000259" key="5">
    <source>
        <dbReference type="PROSITE" id="PS51063"/>
    </source>
</evidence>
<dbReference type="CDD" id="cd00038">
    <property type="entry name" value="CAP_ED"/>
    <property type="match status" value="1"/>
</dbReference>
<dbReference type="Pfam" id="PF13545">
    <property type="entry name" value="HTH_Crp_2"/>
    <property type="match status" value="1"/>
</dbReference>
<dbReference type="EMBL" id="FRAA01000006">
    <property type="protein sequence ID" value="SHK58014.1"/>
    <property type="molecule type" value="Genomic_DNA"/>
</dbReference>
<evidence type="ECO:0000256" key="1">
    <source>
        <dbReference type="ARBA" id="ARBA00023015"/>
    </source>
</evidence>
<dbReference type="InterPro" id="IPR036390">
    <property type="entry name" value="WH_DNA-bd_sf"/>
</dbReference>